<evidence type="ECO:0000256" key="2">
    <source>
        <dbReference type="ARBA" id="ARBA00023242"/>
    </source>
</evidence>
<reference evidence="7" key="4">
    <citation type="submission" date="2015-06" db="UniProtKB">
        <authorList>
            <consortium name="EnsemblMetazoa"/>
        </authorList>
    </citation>
    <scope>IDENTIFICATION</scope>
</reference>
<feature type="region of interest" description="Disordered" evidence="5">
    <location>
        <begin position="128"/>
        <end position="158"/>
    </location>
</feature>
<dbReference type="EMBL" id="ADMH02000749">
    <property type="protein sequence ID" value="ETN65178.1"/>
    <property type="molecule type" value="Genomic_DNA"/>
</dbReference>
<evidence type="ECO:0000256" key="1">
    <source>
        <dbReference type="ARBA" id="ARBA00004123"/>
    </source>
</evidence>
<dbReference type="STRING" id="43151.W5JPD4"/>
<evidence type="ECO:0000256" key="5">
    <source>
        <dbReference type="SAM" id="MobiDB-lite"/>
    </source>
</evidence>
<evidence type="ECO:0000256" key="3">
    <source>
        <dbReference type="ARBA" id="ARBA00025734"/>
    </source>
</evidence>
<dbReference type="HOGENOM" id="CLU_074992_0_1_1"/>
<dbReference type="InterPro" id="IPR003417">
    <property type="entry name" value="CBF_beta"/>
</dbReference>
<dbReference type="EnsemblMetazoa" id="ADAC003060-RA">
    <property type="protein sequence ID" value="ADAC003060-PA"/>
    <property type="gene ID" value="ADAC003060"/>
</dbReference>
<dbReference type="GO" id="GO:0003713">
    <property type="term" value="F:transcription coactivator activity"/>
    <property type="evidence" value="ECO:0007669"/>
    <property type="project" value="InterPro"/>
</dbReference>
<dbReference type="Proteomes" id="UP000000673">
    <property type="component" value="Unassembled WGS sequence"/>
</dbReference>
<reference evidence="6" key="3">
    <citation type="journal article" date="2013" name="Nucleic Acids Res.">
        <title>The genome of Anopheles darlingi, the main neotropical malaria vector.</title>
        <authorList>
            <person name="Marinotti O."/>
            <person name="Cerqueira G.C."/>
            <person name="de Almeida L.G."/>
            <person name="Ferro M.I."/>
            <person name="Loreto E.L."/>
            <person name="Zaha A."/>
            <person name="Teixeira S.M."/>
            <person name="Wespiser A.R."/>
            <person name="Almeida E Silva A."/>
            <person name="Schlindwein A.D."/>
            <person name="Pacheco A.C."/>
            <person name="Silva A.L."/>
            <person name="Graveley B.R."/>
            <person name="Walenz B.P."/>
            <person name="Lima Bde A."/>
            <person name="Ribeiro C.A."/>
            <person name="Nunes-Silva C.G."/>
            <person name="de Carvalho C.R."/>
            <person name="Soares C.M."/>
            <person name="de Menezes C.B."/>
            <person name="Matiolli C."/>
            <person name="Caffrey D."/>
            <person name="Araujo D.A."/>
            <person name="de Oliveira D.M."/>
            <person name="Golenbock D."/>
            <person name="Grisard E.C."/>
            <person name="Fantinatti-Garboggini F."/>
            <person name="de Carvalho F.M."/>
            <person name="Barcellos F.G."/>
            <person name="Prosdocimi F."/>
            <person name="May G."/>
            <person name="Azevedo Junior G.M."/>
            <person name="Guimaraes G.M."/>
            <person name="Goldman G.H."/>
            <person name="Padilha I.Q."/>
            <person name="Batista Jda S."/>
            <person name="Ferro J.A."/>
            <person name="Ribeiro J.M."/>
            <person name="Fietto J.L."/>
            <person name="Dabbas K.M."/>
            <person name="Cerdeira L."/>
            <person name="Agnez-Lima L.F."/>
            <person name="Brocchi M."/>
            <person name="de Carvalho M.O."/>
            <person name="Teixeira Mde M."/>
            <person name="Diniz Maia Mde M."/>
            <person name="Goldman M.H."/>
            <person name="Cruz Schneider M.P."/>
            <person name="Felipe M.S."/>
            <person name="Hungria M."/>
            <person name="Nicolas M.F."/>
            <person name="Pereira M."/>
            <person name="Montes M.A."/>
            <person name="Cantao M.E."/>
            <person name="Vincentz M."/>
            <person name="Rafael M.S."/>
            <person name="Silverman N."/>
            <person name="Stoco P.H."/>
            <person name="Souza R.C."/>
            <person name="Vicentini R."/>
            <person name="Gazzinelli R.T."/>
            <person name="Neves Rde O."/>
            <person name="Silva R."/>
            <person name="Astolfi-Filho S."/>
            <person name="Maciel T.E."/>
            <person name="Urmenyi T.P."/>
            <person name="Tadei W.P."/>
            <person name="Camargo E.P."/>
            <person name="de Vasconcelos A.T."/>
        </authorList>
    </citation>
    <scope>NUCLEOTIDE SEQUENCE</scope>
</reference>
<comment type="similarity">
    <text evidence="3">Belongs to the CBF-beta family.</text>
</comment>
<proteinExistence type="inferred from homology"/>
<dbReference type="GO" id="GO:0006357">
    <property type="term" value="P:regulation of transcription by RNA polymerase II"/>
    <property type="evidence" value="ECO:0007669"/>
    <property type="project" value="TreeGrafter"/>
</dbReference>
<dbReference type="FunCoup" id="W5JPD4">
    <property type="interactions" value="1131"/>
</dbReference>
<dbReference type="PANTHER" id="PTHR10276">
    <property type="entry name" value="CORE-BINDING FACTOR, BETA SUBUNIT"/>
    <property type="match status" value="1"/>
</dbReference>
<dbReference type="SUPFAM" id="SSF50723">
    <property type="entry name" value="Core binding factor beta, CBF"/>
    <property type="match status" value="2"/>
</dbReference>
<dbReference type="InterPro" id="IPR036552">
    <property type="entry name" value="CBF_bsu_sf"/>
</dbReference>
<name>W5JPD4_ANODA</name>
<reference evidence="6" key="2">
    <citation type="submission" date="2010-05" db="EMBL/GenBank/DDBJ databases">
        <authorList>
            <person name="Almeida L.G."/>
            <person name="Nicolas M.F."/>
            <person name="Souza R.C."/>
            <person name="Vasconcelos A.T.R."/>
        </authorList>
    </citation>
    <scope>NUCLEOTIDE SEQUENCE</scope>
</reference>
<dbReference type="PANTHER" id="PTHR10276:SF3">
    <property type="entry name" value="CORE-BINDING FACTOR SUBUNIT BETA"/>
    <property type="match status" value="1"/>
</dbReference>
<evidence type="ECO:0000256" key="4">
    <source>
        <dbReference type="SAM" id="Coils"/>
    </source>
</evidence>
<dbReference type="VEuPathDB" id="VectorBase:ADAC003060"/>
<reference evidence="6 8" key="1">
    <citation type="journal article" date="2010" name="BMC Genomics">
        <title>Combination of measures distinguishes pre-miRNAs from other stem-loops in the genome of the newly sequenced Anopheles darlingi.</title>
        <authorList>
            <person name="Mendes N.D."/>
            <person name="Freitas A.T."/>
            <person name="Vasconcelos A.T."/>
            <person name="Sagot M.F."/>
        </authorList>
    </citation>
    <scope>NUCLEOTIDE SEQUENCE</scope>
</reference>
<keyword evidence="2" id="KW-0539">Nucleus</keyword>
<organism evidence="6">
    <name type="scientific">Anopheles darlingi</name>
    <name type="common">Mosquito</name>
    <dbReference type="NCBI Taxonomy" id="43151"/>
    <lineage>
        <taxon>Eukaryota</taxon>
        <taxon>Metazoa</taxon>
        <taxon>Ecdysozoa</taxon>
        <taxon>Arthropoda</taxon>
        <taxon>Hexapoda</taxon>
        <taxon>Insecta</taxon>
        <taxon>Pterygota</taxon>
        <taxon>Neoptera</taxon>
        <taxon>Endopterygota</taxon>
        <taxon>Diptera</taxon>
        <taxon>Nematocera</taxon>
        <taxon>Culicoidea</taxon>
        <taxon>Culicidae</taxon>
        <taxon>Anophelinae</taxon>
        <taxon>Anopheles</taxon>
    </lineage>
</organism>
<feature type="coiled-coil region" evidence="4">
    <location>
        <begin position="211"/>
        <end position="238"/>
    </location>
</feature>
<evidence type="ECO:0000313" key="8">
    <source>
        <dbReference type="Proteomes" id="UP000000673"/>
    </source>
</evidence>
<evidence type="ECO:0000313" key="7">
    <source>
        <dbReference type="EnsemblMetazoa" id="ADAC003060-PA"/>
    </source>
</evidence>
<dbReference type="GO" id="GO:0043565">
    <property type="term" value="F:sequence-specific DNA binding"/>
    <property type="evidence" value="ECO:0007669"/>
    <property type="project" value="TreeGrafter"/>
</dbReference>
<dbReference type="VEuPathDB" id="VectorBase:ADAR2_005999"/>
<dbReference type="Gene3D" id="2.40.250.10">
    <property type="entry name" value="Core binding factor, beta subunit"/>
    <property type="match status" value="2"/>
</dbReference>
<gene>
    <name evidence="6" type="ORF">AND_003060</name>
</gene>
<keyword evidence="8" id="KW-1185">Reference proteome</keyword>
<sequence>MNDPAALGMIPFDTIGLYEQPKPRFIFKMPRVVPDQKSKFESDDLFKKLSRDSEVRYTGFRDRPIEERRGRFRAGCCEGHTEVSFAATGINLQLVFNPNHGLYHHPHHHHHHHPAHLGLEKECDFDKEHGKGHTSFPFPRLIDSPPATKQRRSSSNEKVFNVQRRLQQMVHIKSHFIMNGVCVRFRGWLDMERLDGIGCLELDEKRAAQEDAILREQLERYNQRLRDFEDKQRTYQRTTQDEFEQMRRNGSGIGVGVTAGASGMWRR</sequence>
<dbReference type="OMA" id="MHTMSEH"/>
<protein>
    <submittedName>
        <fullName evidence="6">Big brother</fullName>
    </submittedName>
</protein>
<comment type="subcellular location">
    <subcellularLocation>
        <location evidence="1">Nucleus</location>
    </subcellularLocation>
</comment>
<keyword evidence="4" id="KW-0175">Coiled coil</keyword>
<dbReference type="AlphaFoldDB" id="W5JPD4"/>
<dbReference type="eggNOG" id="KOG4785">
    <property type="taxonomic scope" value="Eukaryota"/>
</dbReference>
<dbReference type="Pfam" id="PF02312">
    <property type="entry name" value="CBF_beta"/>
    <property type="match status" value="2"/>
</dbReference>
<accession>W5JPD4</accession>
<evidence type="ECO:0000313" key="6">
    <source>
        <dbReference type="EMBL" id="ETN65178.1"/>
    </source>
</evidence>
<dbReference type="GO" id="GO:0016513">
    <property type="term" value="C:core-binding factor complex"/>
    <property type="evidence" value="ECO:0007669"/>
    <property type="project" value="TreeGrafter"/>
</dbReference>